<proteinExistence type="predicted"/>
<dbReference type="InterPro" id="IPR036628">
    <property type="entry name" value="Clp_N_dom_sf"/>
</dbReference>
<evidence type="ECO:0000259" key="1">
    <source>
        <dbReference type="Pfam" id="PF02861"/>
    </source>
</evidence>
<dbReference type="GO" id="GO:0005524">
    <property type="term" value="F:ATP binding"/>
    <property type="evidence" value="ECO:0007669"/>
    <property type="project" value="UniProtKB-KW"/>
</dbReference>
<evidence type="ECO:0000313" key="2">
    <source>
        <dbReference type="EMBL" id="MBB6439179.1"/>
    </source>
</evidence>
<organism evidence="2 3">
    <name type="scientific">Streptomyces candidus</name>
    <dbReference type="NCBI Taxonomy" id="67283"/>
    <lineage>
        <taxon>Bacteria</taxon>
        <taxon>Bacillati</taxon>
        <taxon>Actinomycetota</taxon>
        <taxon>Actinomycetes</taxon>
        <taxon>Kitasatosporales</taxon>
        <taxon>Streptomycetaceae</taxon>
        <taxon>Streptomyces</taxon>
    </lineage>
</organism>
<feature type="domain" description="Clp R" evidence="1">
    <location>
        <begin position="13"/>
        <end position="59"/>
    </location>
</feature>
<name>A0A7X0HK71_9ACTN</name>
<keyword evidence="2" id="KW-0645">Protease</keyword>
<gene>
    <name evidence="2" type="ORF">HNQ79_005691</name>
</gene>
<keyword evidence="3" id="KW-1185">Reference proteome</keyword>
<dbReference type="Pfam" id="PF02861">
    <property type="entry name" value="Clp_N"/>
    <property type="match status" value="1"/>
</dbReference>
<dbReference type="AlphaFoldDB" id="A0A7X0HK71"/>
<dbReference type="Proteomes" id="UP000540423">
    <property type="component" value="Unassembled WGS sequence"/>
</dbReference>
<dbReference type="RefSeq" id="WP_185035664.1">
    <property type="nucleotide sequence ID" value="NZ_BNBN01000016.1"/>
</dbReference>
<dbReference type="GO" id="GO:0008233">
    <property type="term" value="F:peptidase activity"/>
    <property type="evidence" value="ECO:0007669"/>
    <property type="project" value="UniProtKB-KW"/>
</dbReference>
<dbReference type="EMBL" id="JACHEM010000018">
    <property type="protein sequence ID" value="MBB6439179.1"/>
    <property type="molecule type" value="Genomic_DNA"/>
</dbReference>
<dbReference type="Gene3D" id="1.10.1780.10">
    <property type="entry name" value="Clp, N-terminal domain"/>
    <property type="match status" value="1"/>
</dbReference>
<comment type="caution">
    <text evidence="2">The sequence shown here is derived from an EMBL/GenBank/DDBJ whole genome shotgun (WGS) entry which is preliminary data.</text>
</comment>
<sequence>MDRMAHDTTPCTTPRFDALVAEAGRIAVSLGHRHTGAEHLMLALLRDPDAVPTQVLAELVEPSDIDKRLLTLVTSPTYHENRHTDRPRP</sequence>
<keyword evidence="2" id="KW-0378">Hydrolase</keyword>
<dbReference type="InterPro" id="IPR004176">
    <property type="entry name" value="Clp_R_N"/>
</dbReference>
<dbReference type="SUPFAM" id="SSF81923">
    <property type="entry name" value="Double Clp-N motif"/>
    <property type="match status" value="1"/>
</dbReference>
<dbReference type="GO" id="GO:0006508">
    <property type="term" value="P:proteolysis"/>
    <property type="evidence" value="ECO:0007669"/>
    <property type="project" value="UniProtKB-KW"/>
</dbReference>
<keyword evidence="2" id="KW-0067">ATP-binding</keyword>
<accession>A0A7X0HK71</accession>
<protein>
    <submittedName>
        <fullName evidence="2">ATP-dependent Clp protease ATP-binding subunit ClpA</fullName>
    </submittedName>
</protein>
<evidence type="ECO:0000313" key="3">
    <source>
        <dbReference type="Proteomes" id="UP000540423"/>
    </source>
</evidence>
<keyword evidence="2" id="KW-0547">Nucleotide-binding</keyword>
<reference evidence="2 3" key="1">
    <citation type="submission" date="2020-08" db="EMBL/GenBank/DDBJ databases">
        <title>Genomic Encyclopedia of Type Strains, Phase IV (KMG-IV): sequencing the most valuable type-strain genomes for metagenomic binning, comparative biology and taxonomic classification.</title>
        <authorList>
            <person name="Goeker M."/>
        </authorList>
    </citation>
    <scope>NUCLEOTIDE SEQUENCE [LARGE SCALE GENOMIC DNA]</scope>
    <source>
        <strain evidence="2 3">DSM 40141</strain>
    </source>
</reference>